<dbReference type="AlphaFoldDB" id="A0A7J7P692"/>
<proteinExistence type="predicted"/>
<feature type="non-terminal residue" evidence="1">
    <location>
        <position position="1"/>
    </location>
</feature>
<gene>
    <name evidence="1" type="ORF">GIB67_026453</name>
</gene>
<name>A0A7J7P692_9MAGN</name>
<organism evidence="1 2">
    <name type="scientific">Kingdonia uniflora</name>
    <dbReference type="NCBI Taxonomy" id="39325"/>
    <lineage>
        <taxon>Eukaryota</taxon>
        <taxon>Viridiplantae</taxon>
        <taxon>Streptophyta</taxon>
        <taxon>Embryophyta</taxon>
        <taxon>Tracheophyta</taxon>
        <taxon>Spermatophyta</taxon>
        <taxon>Magnoliopsida</taxon>
        <taxon>Ranunculales</taxon>
        <taxon>Circaeasteraceae</taxon>
        <taxon>Kingdonia</taxon>
    </lineage>
</organism>
<accession>A0A7J7P692</accession>
<dbReference type="Proteomes" id="UP000541444">
    <property type="component" value="Unassembled WGS sequence"/>
</dbReference>
<reference evidence="1 2" key="1">
    <citation type="journal article" date="2020" name="IScience">
        <title>Genome Sequencing of the Endangered Kingdonia uniflora (Circaeasteraceae, Ranunculales) Reveals Potential Mechanisms of Evolutionary Specialization.</title>
        <authorList>
            <person name="Sun Y."/>
            <person name="Deng T."/>
            <person name="Zhang A."/>
            <person name="Moore M.J."/>
            <person name="Landis J.B."/>
            <person name="Lin N."/>
            <person name="Zhang H."/>
            <person name="Zhang X."/>
            <person name="Huang J."/>
            <person name="Zhang X."/>
            <person name="Sun H."/>
            <person name="Wang H."/>
        </authorList>
    </citation>
    <scope>NUCLEOTIDE SEQUENCE [LARGE SCALE GENOMIC DNA]</scope>
    <source>
        <strain evidence="1">TB1705</strain>
        <tissue evidence="1">Leaf</tissue>
    </source>
</reference>
<comment type="caution">
    <text evidence="1">The sequence shown here is derived from an EMBL/GenBank/DDBJ whole genome shotgun (WGS) entry which is preliminary data.</text>
</comment>
<sequence length="125" mass="14493">MHNNVSIARVQIEKWRLNNLMCPLDSYLEMQQGLEGYEATPLAIARWFSQKRVPLHVSSLLHTWYLGKRCSLQMTQFTQEDMDTSADPTWRFRVINIDGTDRLLSVPYLNNIPGVPSVGLYHDIE</sequence>
<keyword evidence="2" id="KW-1185">Reference proteome</keyword>
<dbReference type="EMBL" id="JACGCM010000223">
    <property type="protein sequence ID" value="KAF6174965.1"/>
    <property type="molecule type" value="Genomic_DNA"/>
</dbReference>
<evidence type="ECO:0000313" key="1">
    <source>
        <dbReference type="EMBL" id="KAF6174965.1"/>
    </source>
</evidence>
<protein>
    <submittedName>
        <fullName evidence="1">Uncharacterized protein</fullName>
    </submittedName>
</protein>
<evidence type="ECO:0000313" key="2">
    <source>
        <dbReference type="Proteomes" id="UP000541444"/>
    </source>
</evidence>